<evidence type="ECO:0000313" key="12">
    <source>
        <dbReference type="WBParaSite" id="EVEC_0000120101-mRNA-1"/>
    </source>
</evidence>
<dbReference type="PANTHER" id="PTHR22974">
    <property type="entry name" value="MIXED LINEAGE PROTEIN KINASE"/>
    <property type="match status" value="1"/>
</dbReference>
<evidence type="ECO:0000256" key="7">
    <source>
        <dbReference type="RuleBase" id="RU000304"/>
    </source>
</evidence>
<evidence type="ECO:0000259" key="9">
    <source>
        <dbReference type="PROSITE" id="PS50011"/>
    </source>
</evidence>
<sequence length="486" mass="54415">MEVLNLGRIRIGKGGIAGRAVKNLFRKLKKPCANHRHHVYDYSPPDSGCLSEYATCSNNGLYSSGVNGNGVASSYTNLPLTFQSATNETRASAVSESVSRNLSKQGSKPLFSYRSDSALRQTRSTSVDSPHRPSLKGSRCTGQSAANLRSYSSTQKLRHGSSHKNPEIEINGHSYCVLGSLGAGGSSKVYQVLDYADSKLCALKCVDLSRTDAVQRGAYLNEIKLLKRLSNTGCVVKLYDYELRRHYLYILMEKGDIDLASFLRTRRTEIDDLFIRYYWNEMLKCVGVIHKEGIVHLDLKPANFLFVKGALKLIDFGIASALPSNKTSVLKETQMGTLSYMAPEVIKGDNSSGDDSGARPCFKINRKADVWSLGCILYNMVYGCTPFQKYRAVFEKVNAIMNQPVVFKDIEDRDLLDVMKRCLERDPNKRASVDELLNHRYVKGKKSVFDQSVMLKDDDNFLKIAEDLRKNSPRSFAKKLRDLMVK</sequence>
<dbReference type="PROSITE" id="PS00107">
    <property type="entry name" value="PROTEIN_KINASE_ATP"/>
    <property type="match status" value="1"/>
</dbReference>
<keyword evidence="2" id="KW-0808">Transferase</keyword>
<dbReference type="EMBL" id="UXUI01007148">
    <property type="protein sequence ID" value="VDD85766.1"/>
    <property type="molecule type" value="Genomic_DNA"/>
</dbReference>
<evidence type="ECO:0000313" key="10">
    <source>
        <dbReference type="EMBL" id="VDD85766.1"/>
    </source>
</evidence>
<dbReference type="PANTHER" id="PTHR22974:SF21">
    <property type="entry name" value="DUAL SPECIFICITY PROTEIN KINASE TTK"/>
    <property type="match status" value="1"/>
</dbReference>
<proteinExistence type="inferred from homology"/>
<dbReference type="GO" id="GO:0098813">
    <property type="term" value="P:nuclear chromosome segregation"/>
    <property type="evidence" value="ECO:0007669"/>
    <property type="project" value="UniProtKB-ARBA"/>
</dbReference>
<name>A0A0N4UUW4_ENTVE</name>
<evidence type="ECO:0000313" key="11">
    <source>
        <dbReference type="Proteomes" id="UP000274131"/>
    </source>
</evidence>
<evidence type="ECO:0000256" key="8">
    <source>
        <dbReference type="SAM" id="MobiDB-lite"/>
    </source>
</evidence>
<evidence type="ECO:0000256" key="5">
    <source>
        <dbReference type="ARBA" id="ARBA00022840"/>
    </source>
</evidence>
<keyword evidence="4" id="KW-0418">Kinase</keyword>
<dbReference type="OrthoDB" id="20524at2759"/>
<dbReference type="GO" id="GO:0007094">
    <property type="term" value="P:mitotic spindle assembly checkpoint signaling"/>
    <property type="evidence" value="ECO:0007669"/>
    <property type="project" value="TreeGrafter"/>
</dbReference>
<reference evidence="12" key="1">
    <citation type="submission" date="2017-02" db="UniProtKB">
        <authorList>
            <consortium name="WormBaseParasite"/>
        </authorList>
    </citation>
    <scope>IDENTIFICATION</scope>
</reference>
<keyword evidence="11" id="KW-1185">Reference proteome</keyword>
<dbReference type="Pfam" id="PF00069">
    <property type="entry name" value="Pkinase"/>
    <property type="match status" value="1"/>
</dbReference>
<dbReference type="GO" id="GO:0033316">
    <property type="term" value="P:meiotic spindle assembly checkpoint signaling"/>
    <property type="evidence" value="ECO:0007669"/>
    <property type="project" value="TreeGrafter"/>
</dbReference>
<evidence type="ECO:0000256" key="3">
    <source>
        <dbReference type="ARBA" id="ARBA00022741"/>
    </source>
</evidence>
<evidence type="ECO:0000256" key="6">
    <source>
        <dbReference type="PROSITE-ProRule" id="PRU10141"/>
    </source>
</evidence>
<dbReference type="SUPFAM" id="SSF56112">
    <property type="entry name" value="Protein kinase-like (PK-like)"/>
    <property type="match status" value="1"/>
</dbReference>
<dbReference type="FunFam" id="3.30.200.20:FF:000131">
    <property type="entry name" value="Dual specificity protein kinase TTK"/>
    <property type="match status" value="1"/>
</dbReference>
<dbReference type="GO" id="GO:0034501">
    <property type="term" value="P:protein localization to kinetochore"/>
    <property type="evidence" value="ECO:0007669"/>
    <property type="project" value="TreeGrafter"/>
</dbReference>
<dbReference type="WBParaSite" id="EVEC_0000120101-mRNA-1">
    <property type="protein sequence ID" value="EVEC_0000120101-mRNA-1"/>
    <property type="gene ID" value="EVEC_0000120101"/>
</dbReference>
<gene>
    <name evidence="10" type="ORF">EVEC_LOCUS909</name>
</gene>
<dbReference type="GO" id="GO:0005524">
    <property type="term" value="F:ATP binding"/>
    <property type="evidence" value="ECO:0007669"/>
    <property type="project" value="UniProtKB-UniRule"/>
</dbReference>
<dbReference type="InterPro" id="IPR017441">
    <property type="entry name" value="Protein_kinase_ATP_BS"/>
</dbReference>
<accession>A0A0N4UUW4</accession>
<dbReference type="InterPro" id="IPR000719">
    <property type="entry name" value="Prot_kinase_dom"/>
</dbReference>
<dbReference type="Proteomes" id="UP000274131">
    <property type="component" value="Unassembled WGS sequence"/>
</dbReference>
<evidence type="ECO:0000256" key="1">
    <source>
        <dbReference type="ARBA" id="ARBA00022527"/>
    </source>
</evidence>
<dbReference type="PROSITE" id="PS50011">
    <property type="entry name" value="PROTEIN_KINASE_DOM"/>
    <property type="match status" value="1"/>
</dbReference>
<dbReference type="Gene3D" id="3.30.200.20">
    <property type="entry name" value="Phosphorylase Kinase, domain 1"/>
    <property type="match status" value="1"/>
</dbReference>
<dbReference type="STRING" id="51028.A0A0N4UUW4"/>
<feature type="compositionally biased region" description="Polar residues" evidence="8">
    <location>
        <begin position="114"/>
        <end position="128"/>
    </location>
</feature>
<evidence type="ECO:0000256" key="2">
    <source>
        <dbReference type="ARBA" id="ARBA00022679"/>
    </source>
</evidence>
<feature type="domain" description="Protein kinase" evidence="9">
    <location>
        <begin position="175"/>
        <end position="442"/>
    </location>
</feature>
<comment type="similarity">
    <text evidence="7">Belongs to the protein kinase superfamily.</text>
</comment>
<dbReference type="InterPro" id="IPR011009">
    <property type="entry name" value="Kinase-like_dom_sf"/>
</dbReference>
<organism evidence="12">
    <name type="scientific">Enterobius vermicularis</name>
    <name type="common">Human pinworm</name>
    <dbReference type="NCBI Taxonomy" id="51028"/>
    <lineage>
        <taxon>Eukaryota</taxon>
        <taxon>Metazoa</taxon>
        <taxon>Ecdysozoa</taxon>
        <taxon>Nematoda</taxon>
        <taxon>Chromadorea</taxon>
        <taxon>Rhabditida</taxon>
        <taxon>Spirurina</taxon>
        <taxon>Oxyuridomorpha</taxon>
        <taxon>Oxyuroidea</taxon>
        <taxon>Oxyuridae</taxon>
        <taxon>Enterobius</taxon>
    </lineage>
</organism>
<dbReference type="CDD" id="cd14131">
    <property type="entry name" value="PKc_Mps1"/>
    <property type="match status" value="1"/>
</dbReference>
<dbReference type="PROSITE" id="PS00108">
    <property type="entry name" value="PROTEIN_KINASE_ST"/>
    <property type="match status" value="1"/>
</dbReference>
<dbReference type="InterPro" id="IPR008271">
    <property type="entry name" value="Ser/Thr_kinase_AS"/>
</dbReference>
<keyword evidence="1 7" id="KW-0723">Serine/threonine-protein kinase</keyword>
<evidence type="ECO:0000256" key="4">
    <source>
        <dbReference type="ARBA" id="ARBA00022777"/>
    </source>
</evidence>
<dbReference type="Gene3D" id="1.10.510.10">
    <property type="entry name" value="Transferase(Phosphotransferase) domain 1"/>
    <property type="match status" value="1"/>
</dbReference>
<keyword evidence="3 6" id="KW-0547">Nucleotide-binding</keyword>
<dbReference type="AlphaFoldDB" id="A0A0N4UUW4"/>
<dbReference type="GO" id="GO:0005634">
    <property type="term" value="C:nucleus"/>
    <property type="evidence" value="ECO:0007669"/>
    <property type="project" value="TreeGrafter"/>
</dbReference>
<feature type="region of interest" description="Disordered" evidence="8">
    <location>
        <begin position="105"/>
        <end position="141"/>
    </location>
</feature>
<dbReference type="SMART" id="SM00220">
    <property type="entry name" value="S_TKc"/>
    <property type="match status" value="1"/>
</dbReference>
<protein>
    <submittedName>
        <fullName evidence="12">Protein kinase domain-containing protein</fullName>
    </submittedName>
</protein>
<dbReference type="GO" id="GO:0004712">
    <property type="term" value="F:protein serine/threonine/tyrosine kinase activity"/>
    <property type="evidence" value="ECO:0007669"/>
    <property type="project" value="TreeGrafter"/>
</dbReference>
<dbReference type="GO" id="GO:0000776">
    <property type="term" value="C:kinetochore"/>
    <property type="evidence" value="ECO:0007669"/>
    <property type="project" value="TreeGrafter"/>
</dbReference>
<feature type="binding site" evidence="6">
    <location>
        <position position="204"/>
    </location>
    <ligand>
        <name>ATP</name>
        <dbReference type="ChEBI" id="CHEBI:30616"/>
    </ligand>
</feature>
<keyword evidence="5 6" id="KW-0067">ATP-binding</keyword>
<dbReference type="InterPro" id="IPR027084">
    <property type="entry name" value="Mps1_cat"/>
</dbReference>
<reference evidence="10 11" key="2">
    <citation type="submission" date="2018-10" db="EMBL/GenBank/DDBJ databases">
        <authorList>
            <consortium name="Pathogen Informatics"/>
        </authorList>
    </citation>
    <scope>NUCLEOTIDE SEQUENCE [LARGE SCALE GENOMIC DNA]</scope>
</reference>
<dbReference type="GO" id="GO:0004674">
    <property type="term" value="F:protein serine/threonine kinase activity"/>
    <property type="evidence" value="ECO:0007669"/>
    <property type="project" value="UniProtKB-KW"/>
</dbReference>